<protein>
    <recommendedName>
        <fullName evidence="3">ParB/Sulfiredoxin domain-containing protein</fullName>
    </recommendedName>
</protein>
<dbReference type="CDD" id="cd16387">
    <property type="entry name" value="ParB_N_Srx"/>
    <property type="match status" value="1"/>
</dbReference>
<keyword evidence="2" id="KW-1185">Reference proteome</keyword>
<organism evidence="1 2">
    <name type="scientific">Nemorincola caseinilytica</name>
    <dbReference type="NCBI Taxonomy" id="2054315"/>
    <lineage>
        <taxon>Bacteria</taxon>
        <taxon>Pseudomonadati</taxon>
        <taxon>Bacteroidota</taxon>
        <taxon>Chitinophagia</taxon>
        <taxon>Chitinophagales</taxon>
        <taxon>Chitinophagaceae</taxon>
        <taxon>Nemorincola</taxon>
    </lineage>
</organism>
<name>A0ABP8N9L8_9BACT</name>
<evidence type="ECO:0008006" key="3">
    <source>
        <dbReference type="Google" id="ProtNLM"/>
    </source>
</evidence>
<evidence type="ECO:0000313" key="1">
    <source>
        <dbReference type="EMBL" id="GAA4461808.1"/>
    </source>
</evidence>
<reference evidence="2" key="1">
    <citation type="journal article" date="2019" name="Int. J. Syst. Evol. Microbiol.">
        <title>The Global Catalogue of Microorganisms (GCM) 10K type strain sequencing project: providing services to taxonomists for standard genome sequencing and annotation.</title>
        <authorList>
            <consortium name="The Broad Institute Genomics Platform"/>
            <consortium name="The Broad Institute Genome Sequencing Center for Infectious Disease"/>
            <person name="Wu L."/>
            <person name="Ma J."/>
        </authorList>
    </citation>
    <scope>NUCLEOTIDE SEQUENCE [LARGE SCALE GENOMIC DNA]</scope>
    <source>
        <strain evidence="2">JCM 32105</strain>
    </source>
</reference>
<evidence type="ECO:0000313" key="2">
    <source>
        <dbReference type="Proteomes" id="UP001500067"/>
    </source>
</evidence>
<comment type="caution">
    <text evidence="1">The sequence shown here is derived from an EMBL/GenBank/DDBJ whole genome shotgun (WGS) entry which is preliminary data.</text>
</comment>
<proteinExistence type="predicted"/>
<accession>A0ABP8N9L8</accession>
<gene>
    <name evidence="1" type="ORF">GCM10023093_07210</name>
</gene>
<sequence length="217" mass="25745">MNSFERDGYLFTVIYLNERLEIIDGQHRYEAARRKGLPLHFMIMPGWGMREVTILNVNSRDWTITDFMETHAKAGNPNYVRFREFYLAHDFDVTTCQLLVTGRRSGRHASTDEFRKGLMQVDEQQVTEAYLKAKKMASMQPYHPNGWKSRNFVEAMLILLGTKGYDHEHLVLKFKTYPDILLAGAKSLRIEEYLRIFMDKYNFRRMKDKLELPRKHL</sequence>
<dbReference type="Proteomes" id="UP001500067">
    <property type="component" value="Unassembled WGS sequence"/>
</dbReference>
<dbReference type="EMBL" id="BAABFA010000005">
    <property type="protein sequence ID" value="GAA4461808.1"/>
    <property type="molecule type" value="Genomic_DNA"/>
</dbReference>